<gene>
    <name evidence="3" type="ORF">EJB05_56613</name>
</gene>
<dbReference type="Gramene" id="TVT98101">
    <property type="protein sequence ID" value="TVT98101"/>
    <property type="gene ID" value="EJB05_56613"/>
</dbReference>
<evidence type="ECO:0000313" key="4">
    <source>
        <dbReference type="Proteomes" id="UP000324897"/>
    </source>
</evidence>
<dbReference type="EMBL" id="RWGY01000902">
    <property type="protein sequence ID" value="TVT98101.1"/>
    <property type="molecule type" value="Genomic_DNA"/>
</dbReference>
<feature type="transmembrane region" description="Helical" evidence="2">
    <location>
        <begin position="339"/>
        <end position="361"/>
    </location>
</feature>
<evidence type="ECO:0000313" key="3">
    <source>
        <dbReference type="EMBL" id="TVT98101.1"/>
    </source>
</evidence>
<feature type="transmembrane region" description="Helical" evidence="2">
    <location>
        <begin position="118"/>
        <end position="138"/>
    </location>
</feature>
<feature type="transmembrane region" description="Helical" evidence="2">
    <location>
        <begin position="313"/>
        <end position="333"/>
    </location>
</feature>
<feature type="transmembrane region" description="Helical" evidence="2">
    <location>
        <begin position="278"/>
        <end position="301"/>
    </location>
</feature>
<evidence type="ECO:0000256" key="1">
    <source>
        <dbReference type="SAM" id="Coils"/>
    </source>
</evidence>
<proteinExistence type="predicted"/>
<sequence length="380" mass="42681">MADLQNPKDNKLMADKISLLEHKLTEDTIKTLEGKVKSLEDRIMEDEAKIKTLEEMLLKRTIEDRMENTKSRLGIPSFRLKEDAYKLKYSEAHKGKLKTLTEKLKYRQPTDQEKARHFALFMAVLLMMAMPVVVLRSLGQPPLLVWRLSYLLCGCTFFWIRFLGVTLRAQTSLMCNLVGFVLALYADAALDPKIGMLVSHLNVHVSFVMLGYALAERRQRDGREVSALYIPTLSKEKQERMLDLQILGGIFVGIFTLLAAAYIVWVMCSASNRSIVHLMISVFIPLSSVLMFWSIFVGCMLLQGALLGETGCLILVIYFISSVFLSPLAFSIVGDIGGMIVTTLAILGLPGFFGYSACIYASSKQWLKLQLAQESAVKLD</sequence>
<dbReference type="AlphaFoldDB" id="A0A5J9SFT7"/>
<comment type="caution">
    <text evidence="3">The sequence shown here is derived from an EMBL/GenBank/DDBJ whole genome shotgun (WGS) entry which is preliminary data.</text>
</comment>
<reference evidence="3 4" key="1">
    <citation type="journal article" date="2019" name="Sci. Rep.">
        <title>A high-quality genome of Eragrostis curvula grass provides insights into Poaceae evolution and supports new strategies to enhance forage quality.</title>
        <authorList>
            <person name="Carballo J."/>
            <person name="Santos B.A.C.M."/>
            <person name="Zappacosta D."/>
            <person name="Garbus I."/>
            <person name="Selva J.P."/>
            <person name="Gallo C.A."/>
            <person name="Diaz A."/>
            <person name="Albertini E."/>
            <person name="Caccamo M."/>
            <person name="Echenique V."/>
        </authorList>
    </citation>
    <scope>NUCLEOTIDE SEQUENCE [LARGE SCALE GENOMIC DNA]</scope>
    <source>
        <strain evidence="4">cv. Victoria</strain>
        <tissue evidence="3">Leaf</tissue>
    </source>
</reference>
<feature type="coiled-coil region" evidence="1">
    <location>
        <begin position="22"/>
        <end position="56"/>
    </location>
</feature>
<keyword evidence="1" id="KW-0175">Coiled coil</keyword>
<protein>
    <submittedName>
        <fullName evidence="3">Uncharacterized protein</fullName>
    </submittedName>
</protein>
<feature type="transmembrane region" description="Helical" evidence="2">
    <location>
        <begin position="244"/>
        <end position="266"/>
    </location>
</feature>
<dbReference type="Proteomes" id="UP000324897">
    <property type="component" value="Unassembled WGS sequence"/>
</dbReference>
<keyword evidence="2" id="KW-0812">Transmembrane</keyword>
<accession>A0A5J9SFT7</accession>
<organism evidence="3 4">
    <name type="scientific">Eragrostis curvula</name>
    <name type="common">weeping love grass</name>
    <dbReference type="NCBI Taxonomy" id="38414"/>
    <lineage>
        <taxon>Eukaryota</taxon>
        <taxon>Viridiplantae</taxon>
        <taxon>Streptophyta</taxon>
        <taxon>Embryophyta</taxon>
        <taxon>Tracheophyta</taxon>
        <taxon>Spermatophyta</taxon>
        <taxon>Magnoliopsida</taxon>
        <taxon>Liliopsida</taxon>
        <taxon>Poales</taxon>
        <taxon>Poaceae</taxon>
        <taxon>PACMAD clade</taxon>
        <taxon>Chloridoideae</taxon>
        <taxon>Eragrostideae</taxon>
        <taxon>Eragrostidinae</taxon>
        <taxon>Eragrostis</taxon>
    </lineage>
</organism>
<keyword evidence="2" id="KW-1133">Transmembrane helix</keyword>
<feature type="transmembrane region" description="Helical" evidence="2">
    <location>
        <begin position="194"/>
        <end position="215"/>
    </location>
</feature>
<evidence type="ECO:0000256" key="2">
    <source>
        <dbReference type="SAM" id="Phobius"/>
    </source>
</evidence>
<keyword evidence="2" id="KW-0472">Membrane</keyword>
<feature type="transmembrane region" description="Helical" evidence="2">
    <location>
        <begin position="144"/>
        <end position="164"/>
    </location>
</feature>
<keyword evidence="4" id="KW-1185">Reference proteome</keyword>
<name>A0A5J9SFT7_9POAL</name>
<feature type="transmembrane region" description="Helical" evidence="2">
    <location>
        <begin position="171"/>
        <end position="188"/>
    </location>
</feature>